<dbReference type="GO" id="GO:0032259">
    <property type="term" value="P:methylation"/>
    <property type="evidence" value="ECO:0007669"/>
    <property type="project" value="UniProtKB-KW"/>
</dbReference>
<reference evidence="2 3" key="1">
    <citation type="submission" date="2021-03" db="EMBL/GenBank/DDBJ databases">
        <authorList>
            <person name="Grouzdev D.S."/>
        </authorList>
    </citation>
    <scope>NUCLEOTIDE SEQUENCE [LARGE SCALE GENOMIC DNA]</scope>
    <source>
        <strain evidence="2 3">M50-1</strain>
    </source>
</reference>
<dbReference type="InterPro" id="IPR029063">
    <property type="entry name" value="SAM-dependent_MTases_sf"/>
</dbReference>
<dbReference type="CDD" id="cd02440">
    <property type="entry name" value="AdoMet_MTases"/>
    <property type="match status" value="1"/>
</dbReference>
<dbReference type="Gene3D" id="3.40.50.150">
    <property type="entry name" value="Vaccinia Virus protein VP39"/>
    <property type="match status" value="1"/>
</dbReference>
<dbReference type="Pfam" id="PF13649">
    <property type="entry name" value="Methyltransf_25"/>
    <property type="match status" value="1"/>
</dbReference>
<name>A0ABS4D9H2_9CHLR</name>
<protein>
    <submittedName>
        <fullName evidence="2">Methyltransferase domain-containing protein</fullName>
    </submittedName>
</protein>
<sequence length="257" mass="28395">MTNDQTKHLAASLDAEEALLPFVPHLLQDLWSLGFSPEAPLRLLERNLHEAPQHVVDLGCGKGALLIHLAKRFGWHGRGVDIVPEFIAEARRYANDWGVADALDFEVKDMGEELAKGGERNLVLFGFDSEALGELQEALARIAACVALSGHLLVDLAWARSGHSADLPSEAQVLDSAHAVGLRLVDREMLDPAWVATEGSRHVELIRRRAKELAIRYPEHSAAFEAYVMEQEAENQLLTKEAHCGYLLFARSGQKAR</sequence>
<evidence type="ECO:0000313" key="2">
    <source>
        <dbReference type="EMBL" id="MBP1466076.1"/>
    </source>
</evidence>
<evidence type="ECO:0000259" key="1">
    <source>
        <dbReference type="Pfam" id="PF13649"/>
    </source>
</evidence>
<dbReference type="InterPro" id="IPR041698">
    <property type="entry name" value="Methyltransf_25"/>
</dbReference>
<keyword evidence="2" id="KW-0489">Methyltransferase</keyword>
<evidence type="ECO:0000313" key="3">
    <source>
        <dbReference type="Proteomes" id="UP001193081"/>
    </source>
</evidence>
<organism evidence="2 3">
    <name type="scientific">Candidatus Chloroploca mongolica</name>
    <dbReference type="NCBI Taxonomy" id="2528176"/>
    <lineage>
        <taxon>Bacteria</taxon>
        <taxon>Bacillati</taxon>
        <taxon>Chloroflexota</taxon>
        <taxon>Chloroflexia</taxon>
        <taxon>Chloroflexales</taxon>
        <taxon>Chloroflexineae</taxon>
        <taxon>Oscillochloridaceae</taxon>
        <taxon>Candidatus Chloroploca</taxon>
    </lineage>
</organism>
<feature type="domain" description="Methyltransferase" evidence="1">
    <location>
        <begin position="55"/>
        <end position="147"/>
    </location>
</feature>
<dbReference type="RefSeq" id="WP_167857336.1">
    <property type="nucleotide sequence ID" value="NZ_SIJK02000015.1"/>
</dbReference>
<keyword evidence="2" id="KW-0808">Transferase</keyword>
<dbReference type="Proteomes" id="UP001193081">
    <property type="component" value="Unassembled WGS sequence"/>
</dbReference>
<comment type="caution">
    <text evidence="2">The sequence shown here is derived from an EMBL/GenBank/DDBJ whole genome shotgun (WGS) entry which is preliminary data.</text>
</comment>
<keyword evidence="3" id="KW-1185">Reference proteome</keyword>
<proteinExistence type="predicted"/>
<accession>A0ABS4D9H2</accession>
<gene>
    <name evidence="2" type="ORF">EYB53_010210</name>
</gene>
<dbReference type="GO" id="GO:0008168">
    <property type="term" value="F:methyltransferase activity"/>
    <property type="evidence" value="ECO:0007669"/>
    <property type="project" value="UniProtKB-KW"/>
</dbReference>
<dbReference type="EMBL" id="SIJK02000015">
    <property type="protein sequence ID" value="MBP1466076.1"/>
    <property type="molecule type" value="Genomic_DNA"/>
</dbReference>
<dbReference type="SUPFAM" id="SSF53335">
    <property type="entry name" value="S-adenosyl-L-methionine-dependent methyltransferases"/>
    <property type="match status" value="1"/>
</dbReference>